<evidence type="ECO:0008006" key="2">
    <source>
        <dbReference type="Google" id="ProtNLM"/>
    </source>
</evidence>
<name>A0A3B0XQ19_9ZZZZ</name>
<gene>
    <name evidence="1" type="ORF">MNBD_GAMMA11-2817</name>
</gene>
<protein>
    <recommendedName>
        <fullName evidence="2">Lipoprotein</fullName>
    </recommendedName>
</protein>
<dbReference type="AlphaFoldDB" id="A0A3B0XQ19"/>
<dbReference type="PROSITE" id="PS51257">
    <property type="entry name" value="PROKAR_LIPOPROTEIN"/>
    <property type="match status" value="1"/>
</dbReference>
<organism evidence="1">
    <name type="scientific">hydrothermal vent metagenome</name>
    <dbReference type="NCBI Taxonomy" id="652676"/>
    <lineage>
        <taxon>unclassified sequences</taxon>
        <taxon>metagenomes</taxon>
        <taxon>ecological metagenomes</taxon>
    </lineage>
</organism>
<sequence>MKIIFSLLLCTFISACSINAPKYQPSTDNSNLLQDTSDNKLSVGEFTQKSPDVNDLSLRGGSLVSPYNESYTLYLNKALEEELKLAGIWDNKSTTKISGTLIENELDISGFSVGTASIKVKFVVTRDSNIVYSKQLSASHEWESSFIGAIAIPAGQNNYHIVVQKLFNKLFSDKDFMAAIK</sequence>
<reference evidence="1" key="1">
    <citation type="submission" date="2018-06" db="EMBL/GenBank/DDBJ databases">
        <authorList>
            <person name="Zhirakovskaya E."/>
        </authorList>
    </citation>
    <scope>NUCLEOTIDE SEQUENCE</scope>
</reference>
<dbReference type="EMBL" id="UOFG01000031">
    <property type="protein sequence ID" value="VAW58244.1"/>
    <property type="molecule type" value="Genomic_DNA"/>
</dbReference>
<accession>A0A3B0XQ19</accession>
<evidence type="ECO:0000313" key="1">
    <source>
        <dbReference type="EMBL" id="VAW58244.1"/>
    </source>
</evidence>
<proteinExistence type="predicted"/>